<evidence type="ECO:0000256" key="1">
    <source>
        <dbReference type="SAM" id="Phobius"/>
    </source>
</evidence>
<gene>
    <name evidence="2" type="primary">Acey_s0041.g344</name>
    <name evidence="2" type="ORF">Y032_0041g344</name>
</gene>
<dbReference type="AlphaFoldDB" id="A0A016UG34"/>
<protein>
    <submittedName>
        <fullName evidence="2">Uncharacterized protein</fullName>
    </submittedName>
</protein>
<keyword evidence="1" id="KW-0472">Membrane</keyword>
<keyword evidence="1" id="KW-0812">Transmembrane</keyword>
<comment type="caution">
    <text evidence="2">The sequence shown here is derived from an EMBL/GenBank/DDBJ whole genome shotgun (WGS) entry which is preliminary data.</text>
</comment>
<evidence type="ECO:0000313" key="3">
    <source>
        <dbReference type="Proteomes" id="UP000024635"/>
    </source>
</evidence>
<keyword evidence="1" id="KW-1133">Transmembrane helix</keyword>
<dbReference type="EMBL" id="JARK01001377">
    <property type="protein sequence ID" value="EYC14105.1"/>
    <property type="molecule type" value="Genomic_DNA"/>
</dbReference>
<sequence length="84" mass="9277">MIRIRVSGYAASQIYSASRSSVEWSIYGMLLTSLVLTVEFLQYMKSVSHICGHVIVRNALILNGNTFGEQGARVQAATPKLLMK</sequence>
<name>A0A016UG34_9BILA</name>
<feature type="transmembrane region" description="Helical" evidence="1">
    <location>
        <begin position="24"/>
        <end position="41"/>
    </location>
</feature>
<organism evidence="2 3">
    <name type="scientific">Ancylostoma ceylanicum</name>
    <dbReference type="NCBI Taxonomy" id="53326"/>
    <lineage>
        <taxon>Eukaryota</taxon>
        <taxon>Metazoa</taxon>
        <taxon>Ecdysozoa</taxon>
        <taxon>Nematoda</taxon>
        <taxon>Chromadorea</taxon>
        <taxon>Rhabditida</taxon>
        <taxon>Rhabditina</taxon>
        <taxon>Rhabditomorpha</taxon>
        <taxon>Strongyloidea</taxon>
        <taxon>Ancylostomatidae</taxon>
        <taxon>Ancylostomatinae</taxon>
        <taxon>Ancylostoma</taxon>
    </lineage>
</organism>
<accession>A0A016UG34</accession>
<evidence type="ECO:0000313" key="2">
    <source>
        <dbReference type="EMBL" id="EYC14105.1"/>
    </source>
</evidence>
<reference evidence="3" key="1">
    <citation type="journal article" date="2015" name="Nat. Genet.">
        <title>The genome and transcriptome of the zoonotic hookworm Ancylostoma ceylanicum identify infection-specific gene families.</title>
        <authorList>
            <person name="Schwarz E.M."/>
            <person name="Hu Y."/>
            <person name="Antoshechkin I."/>
            <person name="Miller M.M."/>
            <person name="Sternberg P.W."/>
            <person name="Aroian R.V."/>
        </authorList>
    </citation>
    <scope>NUCLEOTIDE SEQUENCE</scope>
    <source>
        <strain evidence="3">HY135</strain>
    </source>
</reference>
<dbReference type="Proteomes" id="UP000024635">
    <property type="component" value="Unassembled WGS sequence"/>
</dbReference>
<proteinExistence type="predicted"/>
<keyword evidence="3" id="KW-1185">Reference proteome</keyword>